<dbReference type="FunFam" id="1.20.120.1130:FF:000001">
    <property type="entry name" value="Vacuolar protein sorting-associated protein 28 homolog"/>
    <property type="match status" value="1"/>
</dbReference>
<dbReference type="InterPro" id="IPR037202">
    <property type="entry name" value="ESCRT_assembly_dom"/>
</dbReference>
<dbReference type="SUPFAM" id="SSF140427">
    <property type="entry name" value="VPS28 C-terminal domain-like"/>
    <property type="match status" value="1"/>
</dbReference>
<evidence type="ECO:0000313" key="10">
    <source>
        <dbReference type="Proteomes" id="UP000193922"/>
    </source>
</evidence>
<evidence type="ECO:0000256" key="2">
    <source>
        <dbReference type="ARBA" id="ARBA00022448"/>
    </source>
</evidence>
<comment type="caution">
    <text evidence="9">The sequence shown here is derived from an EMBL/GenBank/DDBJ whole genome shotgun (WGS) entry which is preliminary data.</text>
</comment>
<evidence type="ECO:0000313" key="9">
    <source>
        <dbReference type="EMBL" id="ORX66422.1"/>
    </source>
</evidence>
<accession>A0A1Y1VYU7</accession>
<dbReference type="PANTHER" id="PTHR12937">
    <property type="entry name" value="VACUOLAR PROTEIN SORTING 28, ISOFORM 2 VPS28"/>
    <property type="match status" value="1"/>
</dbReference>
<dbReference type="PROSITE" id="PS51313">
    <property type="entry name" value="VPS28_N"/>
    <property type="match status" value="1"/>
</dbReference>
<keyword evidence="10" id="KW-1185">Reference proteome</keyword>
<dbReference type="InterPro" id="IPR017899">
    <property type="entry name" value="VPS28_C"/>
</dbReference>
<feature type="domain" description="VPS28 C-terminal" evidence="7">
    <location>
        <begin position="106"/>
        <end position="202"/>
    </location>
</feature>
<dbReference type="GO" id="GO:0031902">
    <property type="term" value="C:late endosome membrane"/>
    <property type="evidence" value="ECO:0007669"/>
    <property type="project" value="UniProtKB-SubCell"/>
</dbReference>
<evidence type="ECO:0000256" key="4">
    <source>
        <dbReference type="ARBA" id="ARBA00022927"/>
    </source>
</evidence>
<reference evidence="9 10" key="1">
    <citation type="submission" date="2016-07" db="EMBL/GenBank/DDBJ databases">
        <title>Pervasive Adenine N6-methylation of Active Genes in Fungi.</title>
        <authorList>
            <consortium name="DOE Joint Genome Institute"/>
            <person name="Mondo S.J."/>
            <person name="Dannebaum R.O."/>
            <person name="Kuo R.C."/>
            <person name="Labutti K."/>
            <person name="Haridas S."/>
            <person name="Kuo A."/>
            <person name="Salamov A."/>
            <person name="Ahrendt S.R."/>
            <person name="Lipzen A."/>
            <person name="Sullivan W."/>
            <person name="Andreopoulos W.B."/>
            <person name="Clum A."/>
            <person name="Lindquist E."/>
            <person name="Daum C."/>
            <person name="Ramamoorthy G.K."/>
            <person name="Gryganskyi A."/>
            <person name="Culley D."/>
            <person name="Magnuson J.K."/>
            <person name="James T.Y."/>
            <person name="O'Malley M.A."/>
            <person name="Stajich J.E."/>
            <person name="Spatafora J.W."/>
            <person name="Visel A."/>
            <person name="Grigoriev I.V."/>
        </authorList>
    </citation>
    <scope>NUCLEOTIDE SEQUENCE [LARGE SCALE GENOMIC DNA]</scope>
    <source>
        <strain evidence="9 10">ATCC 12442</strain>
    </source>
</reference>
<dbReference type="AlphaFoldDB" id="A0A1Y1VYU7"/>
<dbReference type="OrthoDB" id="2671at2759"/>
<dbReference type="Gene3D" id="1.20.120.1130">
    <property type="match status" value="1"/>
</dbReference>
<dbReference type="GO" id="GO:0000813">
    <property type="term" value="C:ESCRT I complex"/>
    <property type="evidence" value="ECO:0007669"/>
    <property type="project" value="UniProtKB-UniRule"/>
</dbReference>
<dbReference type="InterPro" id="IPR037206">
    <property type="entry name" value="VPS28_C_sf"/>
</dbReference>
<dbReference type="SUPFAM" id="SSF140111">
    <property type="entry name" value="Endosomal sorting complex assembly domain"/>
    <property type="match status" value="1"/>
</dbReference>
<feature type="domain" description="VPS28 N-terminal" evidence="8">
    <location>
        <begin position="1"/>
        <end position="98"/>
    </location>
</feature>
<dbReference type="InterPro" id="IPR017898">
    <property type="entry name" value="VPS28_N"/>
</dbReference>
<evidence type="ECO:0000256" key="6">
    <source>
        <dbReference type="PROSITE-ProRule" id="PRU00642"/>
    </source>
</evidence>
<sequence length="205" mass="23357">MDTEVKLFNSSTERERYENLADLYAIIVSLENLERSFIRDSVTQSEYTTECSKLLSQYKTVSQIVNKPDLKEFAHTYKLSCAAALHRLDVGVPSTIEHETVDVSGNNVKHVAKIVQDFITVLDALNLNMLAVDKLHPLLTDLVKDLNSASFLPADYKWRSTLKDWLITLNKMKASDELDADQSRQLIFDLEKAYADFHKALDSKE</sequence>
<comment type="similarity">
    <text evidence="5 6">Belongs to the VPS28 family.</text>
</comment>
<dbReference type="Pfam" id="PF03997">
    <property type="entry name" value="VPS28"/>
    <property type="match status" value="1"/>
</dbReference>
<dbReference type="Gene3D" id="1.20.1440.200">
    <property type="match status" value="1"/>
</dbReference>
<dbReference type="PANTHER" id="PTHR12937:SF0">
    <property type="entry name" value="VACUOLAR PROTEIN SORTING-ASSOCIATED PROTEIN 28 HOMOLOG"/>
    <property type="match status" value="1"/>
</dbReference>
<organism evidence="9 10">
    <name type="scientific">Linderina pennispora</name>
    <dbReference type="NCBI Taxonomy" id="61395"/>
    <lineage>
        <taxon>Eukaryota</taxon>
        <taxon>Fungi</taxon>
        <taxon>Fungi incertae sedis</taxon>
        <taxon>Zoopagomycota</taxon>
        <taxon>Kickxellomycotina</taxon>
        <taxon>Kickxellomycetes</taxon>
        <taxon>Kickxellales</taxon>
        <taxon>Kickxellaceae</taxon>
        <taxon>Linderina</taxon>
    </lineage>
</organism>
<dbReference type="Proteomes" id="UP000193922">
    <property type="component" value="Unassembled WGS sequence"/>
</dbReference>
<dbReference type="PROSITE" id="PS51310">
    <property type="entry name" value="VPS28_C"/>
    <property type="match status" value="1"/>
</dbReference>
<dbReference type="EMBL" id="MCFD01000015">
    <property type="protein sequence ID" value="ORX66422.1"/>
    <property type="molecule type" value="Genomic_DNA"/>
</dbReference>
<dbReference type="GO" id="GO:0043328">
    <property type="term" value="P:protein transport to vacuole involved in ubiquitin-dependent protein catabolic process via the multivesicular body sorting pathway"/>
    <property type="evidence" value="ECO:0007669"/>
    <property type="project" value="TreeGrafter"/>
</dbReference>
<evidence type="ECO:0000256" key="5">
    <source>
        <dbReference type="PIRNR" id="PIRNR017535"/>
    </source>
</evidence>
<evidence type="ECO:0000259" key="8">
    <source>
        <dbReference type="PROSITE" id="PS51313"/>
    </source>
</evidence>
<protein>
    <recommendedName>
        <fullName evidence="5">Vacuolar protein sorting-associated protein 28</fullName>
    </recommendedName>
    <alternativeName>
        <fullName evidence="5">ESCRT-I complex subunit VPS28</fullName>
    </alternativeName>
</protein>
<dbReference type="InterPro" id="IPR007143">
    <property type="entry name" value="Vps28"/>
</dbReference>
<evidence type="ECO:0000256" key="1">
    <source>
        <dbReference type="ARBA" id="ARBA00004633"/>
    </source>
</evidence>
<evidence type="ECO:0000256" key="3">
    <source>
        <dbReference type="ARBA" id="ARBA00022753"/>
    </source>
</evidence>
<dbReference type="STRING" id="61395.A0A1Y1VYU7"/>
<comment type="function">
    <text evidence="5">Component of the ESCRT-I complex (endosomal sorting complex required for transport I), a regulator of vesicular trafficking process.</text>
</comment>
<dbReference type="InterPro" id="IPR038358">
    <property type="entry name" value="VPS28_N_sf"/>
</dbReference>
<keyword evidence="2 5" id="KW-0813">Transport</keyword>
<dbReference type="GO" id="GO:0044877">
    <property type="term" value="F:protein-containing complex binding"/>
    <property type="evidence" value="ECO:0007669"/>
    <property type="project" value="TreeGrafter"/>
</dbReference>
<comment type="subcellular location">
    <subcellularLocation>
        <location evidence="1">Late endosome membrane</location>
        <topology evidence="1">Peripheral membrane protein</topology>
    </subcellularLocation>
</comment>
<dbReference type="RefSeq" id="XP_040740410.1">
    <property type="nucleotide sequence ID" value="XM_040890625.1"/>
</dbReference>
<name>A0A1Y1VYU7_9FUNG</name>
<keyword evidence="4 5" id="KW-0653">Protein transport</keyword>
<dbReference type="GeneID" id="63807273"/>
<dbReference type="PIRSF" id="PIRSF017535">
    <property type="entry name" value="VPS28"/>
    <property type="match status" value="1"/>
</dbReference>
<proteinExistence type="inferred from homology"/>
<keyword evidence="3 5" id="KW-0967">Endosome</keyword>
<gene>
    <name evidence="9" type="ORF">DL89DRAFT_295320</name>
</gene>
<evidence type="ECO:0000259" key="7">
    <source>
        <dbReference type="PROSITE" id="PS51310"/>
    </source>
</evidence>